<evidence type="ECO:0000313" key="3">
    <source>
        <dbReference type="Proteomes" id="UP001170959"/>
    </source>
</evidence>
<organism evidence="2 3">
    <name type="scientific">Empedobacter brevis</name>
    <dbReference type="NCBI Taxonomy" id="247"/>
    <lineage>
        <taxon>Bacteria</taxon>
        <taxon>Pseudomonadati</taxon>
        <taxon>Bacteroidota</taxon>
        <taxon>Flavobacteriia</taxon>
        <taxon>Flavobacteriales</taxon>
        <taxon>Weeksellaceae</taxon>
        <taxon>Empedobacter</taxon>
    </lineage>
</organism>
<sequence length="206" mass="24276">ADLEKLQNQIVQRQEKEQKAREKERKNYEAERNAFTVSIFNEAKELSELISKFKTKVSEGMQKYSEKLAEYGEMRSTSLGGFSLFDESKELRIRRTRDTEPVWDERAVKGIELIHSFLMDTVKKRDSELFEILISFLERNQAGELEVSRVMNLMQHEGKFNDARWIEGLRLLKESFSTILKGYGYLFQYKGEDSKWKTLTMNFSSL</sequence>
<dbReference type="AlphaFoldDB" id="A0AAJ1V9C0"/>
<dbReference type="EMBL" id="JACAGJ010000026">
    <property type="protein sequence ID" value="MDM1074376.1"/>
    <property type="molecule type" value="Genomic_DNA"/>
</dbReference>
<proteinExistence type="predicted"/>
<protein>
    <submittedName>
        <fullName evidence="2">DUF3164 family protein</fullName>
    </submittedName>
</protein>
<dbReference type="RefSeq" id="WP_286494576.1">
    <property type="nucleotide sequence ID" value="NZ_JACAGJ010000026.1"/>
</dbReference>
<comment type="caution">
    <text evidence="2">The sequence shown here is derived from an EMBL/GenBank/DDBJ whole genome shotgun (WGS) entry which is preliminary data.</text>
</comment>
<dbReference type="Proteomes" id="UP001170959">
    <property type="component" value="Unassembled WGS sequence"/>
</dbReference>
<gene>
    <name evidence="2" type="ORF">HX001_18005</name>
</gene>
<dbReference type="Pfam" id="PF11363">
    <property type="entry name" value="DUF3164"/>
    <property type="match status" value="1"/>
</dbReference>
<feature type="region of interest" description="Disordered" evidence="1">
    <location>
        <begin position="1"/>
        <end position="28"/>
    </location>
</feature>
<reference evidence="2" key="2">
    <citation type="journal article" date="2022" name="Sci. Total Environ.">
        <title>Prevalence, transmission, and molecular epidemiology of tet(X)-positive bacteria among humans, animals, and environmental niches in China: An epidemiological, and genomic-based study.</title>
        <authorList>
            <person name="Dong N."/>
            <person name="Zeng Y."/>
            <person name="Cai C."/>
            <person name="Sun C."/>
            <person name="Lu J."/>
            <person name="Liu C."/>
            <person name="Zhou H."/>
            <person name="Sun Q."/>
            <person name="Shu L."/>
            <person name="Wang H."/>
            <person name="Wang Y."/>
            <person name="Wang S."/>
            <person name="Wu C."/>
            <person name="Chan E.W."/>
            <person name="Chen G."/>
            <person name="Shen Z."/>
            <person name="Chen S."/>
            <person name="Zhang R."/>
        </authorList>
    </citation>
    <scope>NUCLEOTIDE SEQUENCE</scope>
    <source>
        <strain evidence="2">R655-4</strain>
    </source>
</reference>
<evidence type="ECO:0000313" key="2">
    <source>
        <dbReference type="EMBL" id="MDM1074376.1"/>
    </source>
</evidence>
<name>A0AAJ1V9C0_9FLAO</name>
<feature type="compositionally biased region" description="Polar residues" evidence="1">
    <location>
        <begin position="1"/>
        <end position="11"/>
    </location>
</feature>
<evidence type="ECO:0000256" key="1">
    <source>
        <dbReference type="SAM" id="MobiDB-lite"/>
    </source>
</evidence>
<accession>A0AAJ1V9C0</accession>
<dbReference type="InterPro" id="IPR021505">
    <property type="entry name" value="Phage_B3_Orf6"/>
</dbReference>
<feature type="compositionally biased region" description="Basic and acidic residues" evidence="1">
    <location>
        <begin position="13"/>
        <end position="28"/>
    </location>
</feature>
<feature type="non-terminal residue" evidence="2">
    <location>
        <position position="1"/>
    </location>
</feature>
<reference evidence="2" key="1">
    <citation type="submission" date="2020-06" db="EMBL/GenBank/DDBJ databases">
        <authorList>
            <person name="Dong N."/>
        </authorList>
    </citation>
    <scope>NUCLEOTIDE SEQUENCE</scope>
    <source>
        <strain evidence="2">R655-4</strain>
    </source>
</reference>